<dbReference type="SUPFAM" id="SSF53335">
    <property type="entry name" value="S-adenosyl-L-methionine-dependent methyltransferases"/>
    <property type="match status" value="1"/>
</dbReference>
<dbReference type="CDD" id="cd02440">
    <property type="entry name" value="AdoMet_MTases"/>
    <property type="match status" value="1"/>
</dbReference>
<keyword evidence="2" id="KW-0808">Transferase</keyword>
<reference evidence="3" key="1">
    <citation type="journal article" date="2018" name="Proc. Natl. Acad. Sci. U.S.A.">
        <title>Linking secondary metabolites to gene clusters through genome sequencing of six diverse Aspergillus species.</title>
        <authorList>
            <person name="Kaerboelling I."/>
            <person name="Vesth T.C."/>
            <person name="Frisvad J.C."/>
            <person name="Nybo J.L."/>
            <person name="Theobald S."/>
            <person name="Kuo A."/>
            <person name="Bowyer P."/>
            <person name="Matsuda Y."/>
            <person name="Mondo S."/>
            <person name="Lyhne E.K."/>
            <person name="Kogle M.E."/>
            <person name="Clum A."/>
            <person name="Lipzen A."/>
            <person name="Salamov A."/>
            <person name="Ngan C.Y."/>
            <person name="Daum C."/>
            <person name="Chiniquy J."/>
            <person name="Barry K."/>
            <person name="LaButti K."/>
            <person name="Haridas S."/>
            <person name="Simmons B.A."/>
            <person name="Magnuson J.K."/>
            <person name="Mortensen U.H."/>
            <person name="Larsen T.O."/>
            <person name="Grigoriev I.V."/>
            <person name="Baker S.E."/>
            <person name="Andersen M.R."/>
        </authorList>
    </citation>
    <scope>NUCLEOTIDE SEQUENCE [LARGE SCALE GENOMIC DNA]</scope>
    <source>
        <strain evidence="3">IBT 16806</strain>
    </source>
</reference>
<dbReference type="Proteomes" id="UP000234474">
    <property type="component" value="Unassembled WGS sequence"/>
</dbReference>
<evidence type="ECO:0000313" key="3">
    <source>
        <dbReference type="Proteomes" id="UP000234474"/>
    </source>
</evidence>
<dbReference type="VEuPathDB" id="FungiDB:P174DRAFT_461901"/>
<dbReference type="GeneID" id="36537384"/>
<keyword evidence="2" id="KW-0489">Methyltransferase</keyword>
<dbReference type="GO" id="GO:0008757">
    <property type="term" value="F:S-adenosylmethionine-dependent methyltransferase activity"/>
    <property type="evidence" value="ECO:0007669"/>
    <property type="project" value="InterPro"/>
</dbReference>
<evidence type="ECO:0000259" key="1">
    <source>
        <dbReference type="Pfam" id="PF08241"/>
    </source>
</evidence>
<protein>
    <submittedName>
        <fullName evidence="2">S-adenosyl-L-methionine-dependent methyltransferase</fullName>
    </submittedName>
</protein>
<accession>A0A2I1C775</accession>
<sequence>MASGTAQNVYDDSTFFNEYGKLPRSQQGLAGAPEWSALRQMTSTIFETIAFWISAAEQGASYIRGVDVADKMIAKAREMTIQPASAGRFAYEIQDLESIVLESAAYDLVFSSLALYYIEDLDRLFRQIYACLNPEGGRLVFSVEHPVMTAPVDPPAEWIKVESGGLQRTVWPLNSYSDEGVRLTDWLYHRMTDTYVTLLLQCRFELTGLREGVSSMDDVASHLEWERKRHRPNFLLVSAKVAPKA</sequence>
<dbReference type="STRING" id="1392255.A0A2I1C775"/>
<dbReference type="Pfam" id="PF08241">
    <property type="entry name" value="Methyltransf_11"/>
    <property type="match status" value="1"/>
</dbReference>
<comment type="caution">
    <text evidence="2">The sequence shown here is derived from an EMBL/GenBank/DDBJ whole genome shotgun (WGS) entry which is preliminary data.</text>
</comment>
<name>A0A2I1C775_ASPN1</name>
<evidence type="ECO:0000313" key="2">
    <source>
        <dbReference type="EMBL" id="PKX93488.1"/>
    </source>
</evidence>
<dbReference type="OrthoDB" id="66144at2759"/>
<dbReference type="PANTHER" id="PTHR43861:SF1">
    <property type="entry name" value="TRANS-ACONITATE 2-METHYLTRANSFERASE"/>
    <property type="match status" value="1"/>
</dbReference>
<organism evidence="2 3">
    <name type="scientific">Aspergillus novofumigatus (strain IBT 16806)</name>
    <dbReference type="NCBI Taxonomy" id="1392255"/>
    <lineage>
        <taxon>Eukaryota</taxon>
        <taxon>Fungi</taxon>
        <taxon>Dikarya</taxon>
        <taxon>Ascomycota</taxon>
        <taxon>Pezizomycotina</taxon>
        <taxon>Eurotiomycetes</taxon>
        <taxon>Eurotiomycetidae</taxon>
        <taxon>Eurotiales</taxon>
        <taxon>Aspergillaceae</taxon>
        <taxon>Aspergillus</taxon>
        <taxon>Aspergillus subgen. Fumigati</taxon>
    </lineage>
</organism>
<dbReference type="OMA" id="RPLHAMT"/>
<dbReference type="InterPro" id="IPR013216">
    <property type="entry name" value="Methyltransf_11"/>
</dbReference>
<dbReference type="AlphaFoldDB" id="A0A2I1C775"/>
<keyword evidence="3" id="KW-1185">Reference proteome</keyword>
<gene>
    <name evidence="2" type="ORF">P174DRAFT_461901</name>
</gene>
<dbReference type="RefSeq" id="XP_024682083.1">
    <property type="nucleotide sequence ID" value="XM_024830058.1"/>
</dbReference>
<dbReference type="PANTHER" id="PTHR43861">
    <property type="entry name" value="TRANS-ACONITATE 2-METHYLTRANSFERASE-RELATED"/>
    <property type="match status" value="1"/>
</dbReference>
<dbReference type="InterPro" id="IPR029063">
    <property type="entry name" value="SAM-dependent_MTases_sf"/>
</dbReference>
<dbReference type="GO" id="GO:0032259">
    <property type="term" value="P:methylation"/>
    <property type="evidence" value="ECO:0007669"/>
    <property type="project" value="UniProtKB-KW"/>
</dbReference>
<dbReference type="EMBL" id="MSZS01000005">
    <property type="protein sequence ID" value="PKX93488.1"/>
    <property type="molecule type" value="Genomic_DNA"/>
</dbReference>
<dbReference type="Gene3D" id="3.40.50.150">
    <property type="entry name" value="Vaccinia Virus protein VP39"/>
    <property type="match status" value="1"/>
</dbReference>
<proteinExistence type="predicted"/>
<feature type="domain" description="Methyltransferase type 11" evidence="1">
    <location>
        <begin position="55"/>
        <end position="136"/>
    </location>
</feature>